<protein>
    <submittedName>
        <fullName evidence="1">Uncharacterized protein</fullName>
    </submittedName>
</protein>
<sequence>MSTMPRYVKLNNWIFEVKAVRALRVEDYGDPYSAIASVSVNGDTAYFDGLLTRENEVFTRADFETFKQFCSQLEVGRANFDRFKNQIMFKESVDIEKLADVNILQLVK</sequence>
<dbReference type="Proteomes" id="UP000623842">
    <property type="component" value="Unassembled WGS sequence"/>
</dbReference>
<comment type="caution">
    <text evidence="1">The sequence shown here is derived from an EMBL/GenBank/DDBJ whole genome shotgun (WGS) entry which is preliminary data.</text>
</comment>
<dbReference type="AlphaFoldDB" id="A0A919EG48"/>
<evidence type="ECO:0000313" key="2">
    <source>
        <dbReference type="Proteomes" id="UP000623842"/>
    </source>
</evidence>
<evidence type="ECO:0000313" key="1">
    <source>
        <dbReference type="EMBL" id="GHF78811.1"/>
    </source>
</evidence>
<proteinExistence type="predicted"/>
<dbReference type="RefSeq" id="WP_229854457.1">
    <property type="nucleotide sequence ID" value="NZ_BNCK01000001.1"/>
</dbReference>
<reference evidence="1" key="1">
    <citation type="journal article" date="2014" name="Int. J. Syst. Evol. Microbiol.">
        <title>Complete genome sequence of Corynebacterium casei LMG S-19264T (=DSM 44701T), isolated from a smear-ripened cheese.</title>
        <authorList>
            <consortium name="US DOE Joint Genome Institute (JGI-PGF)"/>
            <person name="Walter F."/>
            <person name="Albersmeier A."/>
            <person name="Kalinowski J."/>
            <person name="Ruckert C."/>
        </authorList>
    </citation>
    <scope>NUCLEOTIDE SEQUENCE</scope>
    <source>
        <strain evidence="1">KCTC 42731</strain>
    </source>
</reference>
<name>A0A919EG48_9GAMM</name>
<dbReference type="EMBL" id="BNCK01000001">
    <property type="protein sequence ID" value="GHF78811.1"/>
    <property type="molecule type" value="Genomic_DNA"/>
</dbReference>
<reference evidence="1" key="2">
    <citation type="submission" date="2020-09" db="EMBL/GenBank/DDBJ databases">
        <authorList>
            <person name="Sun Q."/>
            <person name="Kim S."/>
        </authorList>
    </citation>
    <scope>NUCLEOTIDE SEQUENCE</scope>
    <source>
        <strain evidence="1">KCTC 42731</strain>
    </source>
</reference>
<organism evidence="1 2">
    <name type="scientific">Thalassotalea marina</name>
    <dbReference type="NCBI Taxonomy" id="1673741"/>
    <lineage>
        <taxon>Bacteria</taxon>
        <taxon>Pseudomonadati</taxon>
        <taxon>Pseudomonadota</taxon>
        <taxon>Gammaproteobacteria</taxon>
        <taxon>Alteromonadales</taxon>
        <taxon>Colwelliaceae</taxon>
        <taxon>Thalassotalea</taxon>
    </lineage>
</organism>
<gene>
    <name evidence="1" type="ORF">GCM10017161_02380</name>
</gene>
<accession>A0A919EG48</accession>
<keyword evidence="2" id="KW-1185">Reference proteome</keyword>